<reference evidence="1" key="1">
    <citation type="submission" date="2014-12" db="EMBL/GenBank/DDBJ databases">
        <title>Insight into the proteome of Arion vulgaris.</title>
        <authorList>
            <person name="Aradska J."/>
            <person name="Bulat T."/>
            <person name="Smidak R."/>
            <person name="Sarate P."/>
            <person name="Gangsoo J."/>
            <person name="Sialana F."/>
            <person name="Bilban M."/>
            <person name="Lubec G."/>
        </authorList>
    </citation>
    <scope>NUCLEOTIDE SEQUENCE</scope>
    <source>
        <tissue evidence="1">Skin</tissue>
    </source>
</reference>
<dbReference type="AlphaFoldDB" id="A0A0B6YEJ5"/>
<sequence length="70" mass="8042">MVISFVRDQRSMKQWPSPSFVEYTLTVLSLSLNFVQIFANLSYFDLSCPSFGIVSKQVSCGNDTWIYFSD</sequence>
<dbReference type="EMBL" id="HACG01007719">
    <property type="protein sequence ID" value="CEK54584.1"/>
    <property type="molecule type" value="Transcribed_RNA"/>
</dbReference>
<accession>A0A0B6YEJ5</accession>
<name>A0A0B6YEJ5_9EUPU</name>
<organism evidence="1">
    <name type="scientific">Arion vulgaris</name>
    <dbReference type="NCBI Taxonomy" id="1028688"/>
    <lineage>
        <taxon>Eukaryota</taxon>
        <taxon>Metazoa</taxon>
        <taxon>Spiralia</taxon>
        <taxon>Lophotrochozoa</taxon>
        <taxon>Mollusca</taxon>
        <taxon>Gastropoda</taxon>
        <taxon>Heterobranchia</taxon>
        <taxon>Euthyneura</taxon>
        <taxon>Panpulmonata</taxon>
        <taxon>Eupulmonata</taxon>
        <taxon>Stylommatophora</taxon>
        <taxon>Helicina</taxon>
        <taxon>Arionoidea</taxon>
        <taxon>Arionidae</taxon>
        <taxon>Arion</taxon>
    </lineage>
</organism>
<evidence type="ECO:0000313" key="1">
    <source>
        <dbReference type="EMBL" id="CEK54584.1"/>
    </source>
</evidence>
<proteinExistence type="predicted"/>
<gene>
    <name evidence="1" type="primary">ORF23180</name>
</gene>
<protein>
    <submittedName>
        <fullName evidence="1">Uncharacterized protein</fullName>
    </submittedName>
</protein>
<feature type="non-terminal residue" evidence="1">
    <location>
        <position position="70"/>
    </location>
</feature>